<name>A0A450WF17_9GAMM</name>
<evidence type="ECO:0000256" key="1">
    <source>
        <dbReference type="SAM" id="MobiDB-lite"/>
    </source>
</evidence>
<feature type="compositionally biased region" description="Basic and acidic residues" evidence="1">
    <location>
        <begin position="45"/>
        <end position="57"/>
    </location>
</feature>
<feature type="region of interest" description="Disordered" evidence="1">
    <location>
        <begin position="39"/>
        <end position="62"/>
    </location>
</feature>
<dbReference type="EMBL" id="CAADFK010000082">
    <property type="protein sequence ID" value="VFK15666.1"/>
    <property type="molecule type" value="Genomic_DNA"/>
</dbReference>
<proteinExistence type="predicted"/>
<reference evidence="2" key="1">
    <citation type="submission" date="2019-02" db="EMBL/GenBank/DDBJ databases">
        <authorList>
            <person name="Gruber-Vodicka R. H."/>
            <person name="Seah K. B. B."/>
        </authorList>
    </citation>
    <scope>NUCLEOTIDE SEQUENCE</scope>
    <source>
        <strain evidence="2">BECK_S313</strain>
    </source>
</reference>
<organism evidence="2">
    <name type="scientific">Candidatus Kentrum sp. LPFa</name>
    <dbReference type="NCBI Taxonomy" id="2126335"/>
    <lineage>
        <taxon>Bacteria</taxon>
        <taxon>Pseudomonadati</taxon>
        <taxon>Pseudomonadota</taxon>
        <taxon>Gammaproteobacteria</taxon>
        <taxon>Candidatus Kentrum</taxon>
    </lineage>
</organism>
<protein>
    <recommendedName>
        <fullName evidence="3">SpoVT-AbrB domain-containing protein</fullName>
    </recommendedName>
</protein>
<sequence length="83" mass="9743">MSPAMQTIEFQANIDKNGVIHLPQEYREAYGQQARFVMALPDNSPPDKKPIEGRTIDPMKYSNTVDWPIDGMDYQRQTRREWE</sequence>
<evidence type="ECO:0000313" key="2">
    <source>
        <dbReference type="EMBL" id="VFK15666.1"/>
    </source>
</evidence>
<dbReference type="AlphaFoldDB" id="A0A450WF17"/>
<gene>
    <name evidence="2" type="ORF">BECKLPF1236B_GA0070989_10824</name>
</gene>
<evidence type="ECO:0008006" key="3">
    <source>
        <dbReference type="Google" id="ProtNLM"/>
    </source>
</evidence>
<accession>A0A450WF17</accession>